<keyword evidence="7" id="KW-1185">Reference proteome</keyword>
<evidence type="ECO:0000313" key="7">
    <source>
        <dbReference type="Proteomes" id="UP001596139"/>
    </source>
</evidence>
<organism evidence="6 7">
    <name type="scientific">Streptomyces ochraceiscleroticus</name>
    <dbReference type="NCBI Taxonomy" id="47761"/>
    <lineage>
        <taxon>Bacteria</taxon>
        <taxon>Bacillati</taxon>
        <taxon>Actinomycetota</taxon>
        <taxon>Actinomycetes</taxon>
        <taxon>Kitasatosporales</taxon>
        <taxon>Streptomycetaceae</taxon>
        <taxon>Streptomyces</taxon>
    </lineage>
</organism>
<sequence>MGRCGCSRPIQPWYKAGGIALSRTTYKQVKEGKVVGLDGLVAGDLLFTECSVHRPERVGIYIGHGLILQAPRTDAIVNISRLAVC</sequence>
<dbReference type="RefSeq" id="WP_051861622.1">
    <property type="nucleotide sequence ID" value="NZ_JBHSPX010000009.1"/>
</dbReference>
<keyword evidence="4" id="KW-0788">Thiol protease</keyword>
<evidence type="ECO:0000256" key="1">
    <source>
        <dbReference type="ARBA" id="ARBA00007074"/>
    </source>
</evidence>
<keyword evidence="2" id="KW-0645">Protease</keyword>
<comment type="caution">
    <text evidence="6">The sequence shown here is derived from an EMBL/GenBank/DDBJ whole genome shotgun (WGS) entry which is preliminary data.</text>
</comment>
<keyword evidence="3" id="KW-0378">Hydrolase</keyword>
<dbReference type="PANTHER" id="PTHR47359">
    <property type="entry name" value="PEPTIDOGLYCAN DL-ENDOPEPTIDASE CWLO"/>
    <property type="match status" value="1"/>
</dbReference>
<name>A0ABW1MTE7_9ACTN</name>
<dbReference type="Proteomes" id="UP001596139">
    <property type="component" value="Unassembled WGS sequence"/>
</dbReference>
<comment type="similarity">
    <text evidence="1">Belongs to the peptidase C40 family.</text>
</comment>
<feature type="domain" description="NlpC/P60" evidence="5">
    <location>
        <begin position="6"/>
        <end position="82"/>
    </location>
</feature>
<dbReference type="Pfam" id="PF00877">
    <property type="entry name" value="NLPC_P60"/>
    <property type="match status" value="1"/>
</dbReference>
<evidence type="ECO:0000256" key="2">
    <source>
        <dbReference type="ARBA" id="ARBA00022670"/>
    </source>
</evidence>
<dbReference type="InterPro" id="IPR051794">
    <property type="entry name" value="PG_Endopeptidase_C40"/>
</dbReference>
<gene>
    <name evidence="6" type="ORF">ACFP4F_31575</name>
</gene>
<evidence type="ECO:0000259" key="5">
    <source>
        <dbReference type="Pfam" id="PF00877"/>
    </source>
</evidence>
<evidence type="ECO:0000313" key="6">
    <source>
        <dbReference type="EMBL" id="MFC6067060.1"/>
    </source>
</evidence>
<reference evidence="7" key="1">
    <citation type="journal article" date="2019" name="Int. J. Syst. Evol. Microbiol.">
        <title>The Global Catalogue of Microorganisms (GCM) 10K type strain sequencing project: providing services to taxonomists for standard genome sequencing and annotation.</title>
        <authorList>
            <consortium name="The Broad Institute Genomics Platform"/>
            <consortium name="The Broad Institute Genome Sequencing Center for Infectious Disease"/>
            <person name="Wu L."/>
            <person name="Ma J."/>
        </authorList>
    </citation>
    <scope>NUCLEOTIDE SEQUENCE [LARGE SCALE GENOMIC DNA]</scope>
    <source>
        <strain evidence="7">CGMCC 1.15180</strain>
    </source>
</reference>
<proteinExistence type="inferred from homology"/>
<accession>A0ABW1MTE7</accession>
<evidence type="ECO:0000256" key="4">
    <source>
        <dbReference type="ARBA" id="ARBA00022807"/>
    </source>
</evidence>
<dbReference type="InterPro" id="IPR038765">
    <property type="entry name" value="Papain-like_cys_pep_sf"/>
</dbReference>
<dbReference type="EMBL" id="JBHSPX010000009">
    <property type="protein sequence ID" value="MFC6067060.1"/>
    <property type="molecule type" value="Genomic_DNA"/>
</dbReference>
<protein>
    <submittedName>
        <fullName evidence="6">NlpC/P60 family protein</fullName>
    </submittedName>
</protein>
<dbReference type="Gene3D" id="3.90.1720.10">
    <property type="entry name" value="endopeptidase domain like (from Nostoc punctiforme)"/>
    <property type="match status" value="1"/>
</dbReference>
<evidence type="ECO:0000256" key="3">
    <source>
        <dbReference type="ARBA" id="ARBA00022801"/>
    </source>
</evidence>
<dbReference type="InterPro" id="IPR000064">
    <property type="entry name" value="NLP_P60_dom"/>
</dbReference>
<dbReference type="SUPFAM" id="SSF54001">
    <property type="entry name" value="Cysteine proteinases"/>
    <property type="match status" value="1"/>
</dbReference>
<dbReference type="PANTHER" id="PTHR47359:SF3">
    <property type="entry name" value="NLP_P60 DOMAIN-CONTAINING PROTEIN-RELATED"/>
    <property type="match status" value="1"/>
</dbReference>